<keyword evidence="8" id="KW-1185">Reference proteome</keyword>
<dbReference type="EC" id="4.1.2.48" evidence="5"/>
<dbReference type="InterPro" id="IPR015422">
    <property type="entry name" value="PyrdxlP-dep_Trfase_small"/>
</dbReference>
<evidence type="ECO:0000313" key="8">
    <source>
        <dbReference type="Proteomes" id="UP000295701"/>
    </source>
</evidence>
<proteinExistence type="inferred from homology"/>
<dbReference type="InterPro" id="IPR001597">
    <property type="entry name" value="ArAA_b-elim_lyase/Thr_aldolase"/>
</dbReference>
<dbReference type="Gene3D" id="3.40.640.10">
    <property type="entry name" value="Type I PLP-dependent aspartate aminotransferase-like (Major domain)"/>
    <property type="match status" value="1"/>
</dbReference>
<gene>
    <name evidence="7" type="ORF">E2L08_15355</name>
</gene>
<dbReference type="PANTHER" id="PTHR48097">
    <property type="entry name" value="L-THREONINE ALDOLASE-RELATED"/>
    <property type="match status" value="1"/>
</dbReference>
<dbReference type="RefSeq" id="WP_133397982.1">
    <property type="nucleotide sequence ID" value="NZ_SNAA01000022.1"/>
</dbReference>
<evidence type="ECO:0000259" key="6">
    <source>
        <dbReference type="Pfam" id="PF01212"/>
    </source>
</evidence>
<comment type="function">
    <text evidence="5">Catalyzes the cleavage of L-allo-threonine and L-threonine to glycine and acetaldehyde.</text>
</comment>
<dbReference type="PIRSF" id="PIRSF038940">
    <property type="entry name" value="Low_specificity_LTA"/>
    <property type="match status" value="1"/>
</dbReference>
<sequence length="344" mass="37013">MYFASDNAGPAHPRVIEALAAANDGYAMPYGVDASMERVRDRLREIFEAPEASVHLVATGTAANALALACMTRPWETVFCTRMAHIEEDECGAPEFYTGGAKLTLVDAPDGMMTPDTLAAAVDPLMGRAVHNVQPGPVSLTTVTERGSVYPLDRIAAVADAARARGLKVHLDGARFANACAALGCTPAELSWRAGIDALSFGGTKNGLLGVEAVIFFDPAVAREFELRRKRGGHLFSKHRYLSAQMEAYLADDLWLTMARSANAACARLVAGLSRLDHVTLLHPADANIVFCRFPRALHRRAHEAGAAFYSLDPIEGEGDARARLVCDWSASDENTDRFLSLLA</sequence>
<dbReference type="Proteomes" id="UP000295701">
    <property type="component" value="Unassembled WGS sequence"/>
</dbReference>
<dbReference type="PANTHER" id="PTHR48097:SF5">
    <property type="entry name" value="LOW SPECIFICITY L-THREONINE ALDOLASE"/>
    <property type="match status" value="1"/>
</dbReference>
<dbReference type="SUPFAM" id="SSF53383">
    <property type="entry name" value="PLP-dependent transferases"/>
    <property type="match status" value="1"/>
</dbReference>
<evidence type="ECO:0000256" key="2">
    <source>
        <dbReference type="ARBA" id="ARBA00006966"/>
    </source>
</evidence>
<keyword evidence="5" id="KW-0456">Lyase</keyword>
<dbReference type="InterPro" id="IPR015421">
    <property type="entry name" value="PyrdxlP-dep_Trfase_major"/>
</dbReference>
<evidence type="ECO:0000256" key="3">
    <source>
        <dbReference type="ARBA" id="ARBA00011881"/>
    </source>
</evidence>
<evidence type="ECO:0000256" key="4">
    <source>
        <dbReference type="ARBA" id="ARBA00022898"/>
    </source>
</evidence>
<dbReference type="AlphaFoldDB" id="A0A4R5ZXY6"/>
<dbReference type="GO" id="GO:0008732">
    <property type="term" value="F:L-allo-threonine aldolase activity"/>
    <property type="evidence" value="ECO:0007669"/>
    <property type="project" value="RHEA"/>
</dbReference>
<name>A0A4R5ZXY6_9RHOB</name>
<organism evidence="7 8">
    <name type="scientific">Palleronia sediminis</name>
    <dbReference type="NCBI Taxonomy" id="2547833"/>
    <lineage>
        <taxon>Bacteria</taxon>
        <taxon>Pseudomonadati</taxon>
        <taxon>Pseudomonadota</taxon>
        <taxon>Alphaproteobacteria</taxon>
        <taxon>Rhodobacterales</taxon>
        <taxon>Roseobacteraceae</taxon>
        <taxon>Palleronia</taxon>
    </lineage>
</organism>
<comment type="catalytic activity">
    <reaction evidence="5">
        <text>L-threonine = acetaldehyde + glycine</text>
        <dbReference type="Rhea" id="RHEA:19625"/>
        <dbReference type="ChEBI" id="CHEBI:15343"/>
        <dbReference type="ChEBI" id="CHEBI:57305"/>
        <dbReference type="ChEBI" id="CHEBI:57926"/>
        <dbReference type="EC" id="4.1.2.48"/>
    </reaction>
</comment>
<evidence type="ECO:0000256" key="5">
    <source>
        <dbReference type="PIRNR" id="PIRNR038940"/>
    </source>
</evidence>
<comment type="caution">
    <text evidence="7">The sequence shown here is derived from an EMBL/GenBank/DDBJ whole genome shotgun (WGS) entry which is preliminary data.</text>
</comment>
<comment type="catalytic activity">
    <reaction evidence="5">
        <text>L-allo-threonine = acetaldehyde + glycine</text>
        <dbReference type="Rhea" id="RHEA:26209"/>
        <dbReference type="ChEBI" id="CHEBI:15343"/>
        <dbReference type="ChEBI" id="CHEBI:57305"/>
        <dbReference type="ChEBI" id="CHEBI:58585"/>
        <dbReference type="EC" id="4.1.2.48"/>
    </reaction>
</comment>
<dbReference type="EMBL" id="SNAA01000022">
    <property type="protein sequence ID" value="TDL75114.1"/>
    <property type="molecule type" value="Genomic_DNA"/>
</dbReference>
<dbReference type="Gene3D" id="3.90.1150.10">
    <property type="entry name" value="Aspartate Aminotransferase, domain 1"/>
    <property type="match status" value="1"/>
</dbReference>
<evidence type="ECO:0000256" key="1">
    <source>
        <dbReference type="ARBA" id="ARBA00001933"/>
    </source>
</evidence>
<feature type="domain" description="Aromatic amino acid beta-eliminating lyase/threonine aldolase" evidence="6">
    <location>
        <begin position="3"/>
        <end position="291"/>
    </location>
</feature>
<evidence type="ECO:0000313" key="7">
    <source>
        <dbReference type="EMBL" id="TDL75114.1"/>
    </source>
</evidence>
<reference evidence="7 8" key="1">
    <citation type="submission" date="2019-03" db="EMBL/GenBank/DDBJ databases">
        <title>Primorskyibacter sp. SS33 isolated from sediments.</title>
        <authorList>
            <person name="Xunke S."/>
        </authorList>
    </citation>
    <scope>NUCLEOTIDE SEQUENCE [LARGE SCALE GENOMIC DNA]</scope>
    <source>
        <strain evidence="7 8">SS33</strain>
    </source>
</reference>
<accession>A0A4R5ZXY6</accession>
<keyword evidence="4 5" id="KW-0663">Pyridoxal phosphate</keyword>
<dbReference type="GO" id="GO:0006567">
    <property type="term" value="P:L-threonine catabolic process"/>
    <property type="evidence" value="ECO:0007669"/>
    <property type="project" value="UniProtKB-UniRule"/>
</dbReference>
<protein>
    <recommendedName>
        <fullName evidence="5">L-threonine aldolase</fullName>
        <ecNumber evidence="5">4.1.2.48</ecNumber>
    </recommendedName>
</protein>
<comment type="subunit">
    <text evidence="3">Homotetramer.</text>
</comment>
<dbReference type="InterPro" id="IPR015424">
    <property type="entry name" value="PyrdxlP-dep_Trfase"/>
</dbReference>
<dbReference type="Pfam" id="PF01212">
    <property type="entry name" value="Beta_elim_lyase"/>
    <property type="match status" value="1"/>
</dbReference>
<comment type="similarity">
    <text evidence="2 5">Belongs to the threonine aldolase family.</text>
</comment>
<dbReference type="OrthoDB" id="9774495at2"/>
<comment type="cofactor">
    <cofactor evidence="1 5">
        <name>pyridoxal 5'-phosphate</name>
        <dbReference type="ChEBI" id="CHEBI:597326"/>
    </cofactor>
</comment>
<dbReference type="InterPro" id="IPR026273">
    <property type="entry name" value="Low_specificity_L-TA_bact"/>
</dbReference>